<evidence type="ECO:0000256" key="1">
    <source>
        <dbReference type="SAM" id="Phobius"/>
    </source>
</evidence>
<dbReference type="KEGG" id="rmar:GBA65_13905"/>
<evidence type="ECO:0000313" key="4">
    <source>
        <dbReference type="Proteomes" id="UP000502706"/>
    </source>
</evidence>
<proteinExistence type="predicted"/>
<name>A0A6G8PYU6_9ACTN</name>
<dbReference type="InterPro" id="IPR027383">
    <property type="entry name" value="Znf_put"/>
</dbReference>
<reference evidence="3 4" key="1">
    <citation type="submission" date="2019-10" db="EMBL/GenBank/DDBJ databases">
        <title>Rubrobacter sp nov SCSIO 52915 isolated from a deep-sea sediment in the South China Sea.</title>
        <authorList>
            <person name="Chen R.W."/>
        </authorList>
    </citation>
    <scope>NUCLEOTIDE SEQUENCE [LARGE SCALE GENOMIC DNA]</scope>
    <source>
        <strain evidence="3 4">SCSIO 52915</strain>
    </source>
</reference>
<dbReference type="AlphaFoldDB" id="A0A6G8PYU6"/>
<feature type="transmembrane region" description="Helical" evidence="1">
    <location>
        <begin position="112"/>
        <end position="136"/>
    </location>
</feature>
<organism evidence="3 4">
    <name type="scientific">Rubrobacter marinus</name>
    <dbReference type="NCBI Taxonomy" id="2653852"/>
    <lineage>
        <taxon>Bacteria</taxon>
        <taxon>Bacillati</taxon>
        <taxon>Actinomycetota</taxon>
        <taxon>Rubrobacteria</taxon>
        <taxon>Rubrobacterales</taxon>
        <taxon>Rubrobacteraceae</taxon>
        <taxon>Rubrobacter</taxon>
    </lineage>
</organism>
<feature type="transmembrane region" description="Helical" evidence="1">
    <location>
        <begin position="142"/>
        <end position="164"/>
    </location>
</feature>
<dbReference type="Pfam" id="PF13490">
    <property type="entry name" value="zf-HC2"/>
    <property type="match status" value="1"/>
</dbReference>
<dbReference type="RefSeq" id="WP_166397088.1">
    <property type="nucleotide sequence ID" value="NZ_CP045121.1"/>
</dbReference>
<evidence type="ECO:0000313" key="3">
    <source>
        <dbReference type="EMBL" id="QIN79424.1"/>
    </source>
</evidence>
<keyword evidence="4" id="KW-1185">Reference proteome</keyword>
<keyword evidence="1" id="KW-0472">Membrane</keyword>
<dbReference type="Gene3D" id="1.10.10.1320">
    <property type="entry name" value="Anti-sigma factor, zinc-finger domain"/>
    <property type="match status" value="1"/>
</dbReference>
<dbReference type="InterPro" id="IPR041916">
    <property type="entry name" value="Anti_sigma_zinc_sf"/>
</dbReference>
<dbReference type="EMBL" id="CP045121">
    <property type="protein sequence ID" value="QIN79424.1"/>
    <property type="molecule type" value="Genomic_DNA"/>
</dbReference>
<sequence length="173" mass="18146">MSEHGPNPCGCDHEMVFELADGGLDGADAAPLRAHLERCAECRELYERELELNAYLSSARFPEPSSCSVHRGVAMALPTRPLSARLLWAALAATLLALAFVYLELNGAEPLIVAAGVLAAGWGLVLGSAGVAHTLLAAAGSTILLVLVVGGLADLLIALAFVSVHRRRRAREA</sequence>
<feature type="domain" description="Putative zinc-finger" evidence="2">
    <location>
        <begin position="14"/>
        <end position="43"/>
    </location>
</feature>
<accession>A0A6G8PYU6</accession>
<keyword evidence="1" id="KW-0812">Transmembrane</keyword>
<feature type="transmembrane region" description="Helical" evidence="1">
    <location>
        <begin position="86"/>
        <end position="105"/>
    </location>
</feature>
<evidence type="ECO:0000259" key="2">
    <source>
        <dbReference type="Pfam" id="PF13490"/>
    </source>
</evidence>
<gene>
    <name evidence="3" type="ORF">GBA65_13905</name>
</gene>
<dbReference type="Proteomes" id="UP000502706">
    <property type="component" value="Chromosome"/>
</dbReference>
<keyword evidence="1" id="KW-1133">Transmembrane helix</keyword>
<protein>
    <recommendedName>
        <fullName evidence="2">Putative zinc-finger domain-containing protein</fullName>
    </recommendedName>
</protein>